<evidence type="ECO:0000256" key="2">
    <source>
        <dbReference type="SAM" id="Phobius"/>
    </source>
</evidence>
<keyword evidence="2" id="KW-1133">Transmembrane helix</keyword>
<sequence length="257" mass="27062">MFGKKKKPSHTWGHTVLAGLETAQEWAAPKVGTAADWAEDTYRKSAPKVQDASAKALHAVNDGAAVAGSKIKEFSSQAGDGIAAQYDKLPPKAKKEIQRVVAKYDDAKTDFTKNTLPAASAKLGGYADQTAKLIHKAELDPRVESALIKATGDKKIVKKLRKNSEKAAKAAAKELKKQQKAKSRKKGLLVFGVVAAGVTAGVAAWRASKPVEDPWKKPEPVSSSKVPADSPKPAAQAETNTDAKPAGAEVPSPKPAA</sequence>
<dbReference type="Proteomes" id="UP000310458">
    <property type="component" value="Unassembled WGS sequence"/>
</dbReference>
<dbReference type="RefSeq" id="WP_138251659.1">
    <property type="nucleotide sequence ID" value="NZ_VAVZ01000002.1"/>
</dbReference>
<feature type="region of interest" description="Disordered" evidence="1">
    <location>
        <begin position="205"/>
        <end position="257"/>
    </location>
</feature>
<dbReference type="EMBL" id="VAVZ01000002">
    <property type="protein sequence ID" value="TLQ01034.1"/>
    <property type="molecule type" value="Genomic_DNA"/>
</dbReference>
<name>A0A5R9BK31_9MICC</name>
<gene>
    <name evidence="3" type="ORF">FEF26_00915</name>
</gene>
<reference evidence="3 4" key="1">
    <citation type="submission" date="2019-05" db="EMBL/GenBank/DDBJ databases">
        <title>Nesterenkonia sp. GY074 isolated from the Southern Atlantic Ocean.</title>
        <authorList>
            <person name="Zhang G."/>
        </authorList>
    </citation>
    <scope>NUCLEOTIDE SEQUENCE [LARGE SCALE GENOMIC DNA]</scope>
    <source>
        <strain evidence="3 4">GY074</strain>
    </source>
</reference>
<keyword evidence="2" id="KW-0472">Membrane</keyword>
<accession>A0A5R9BK31</accession>
<keyword evidence="4" id="KW-1185">Reference proteome</keyword>
<protein>
    <submittedName>
        <fullName evidence="3">Uncharacterized protein</fullName>
    </submittedName>
</protein>
<feature type="transmembrane region" description="Helical" evidence="2">
    <location>
        <begin position="187"/>
        <end position="207"/>
    </location>
</feature>
<evidence type="ECO:0000256" key="1">
    <source>
        <dbReference type="SAM" id="MobiDB-lite"/>
    </source>
</evidence>
<keyword evidence="2" id="KW-0812">Transmembrane</keyword>
<dbReference type="OrthoDB" id="4966877at2"/>
<dbReference type="AlphaFoldDB" id="A0A5R9BK31"/>
<evidence type="ECO:0000313" key="4">
    <source>
        <dbReference type="Proteomes" id="UP000310458"/>
    </source>
</evidence>
<comment type="caution">
    <text evidence="3">The sequence shown here is derived from an EMBL/GenBank/DDBJ whole genome shotgun (WGS) entry which is preliminary data.</text>
</comment>
<feature type="compositionally biased region" description="Basic and acidic residues" evidence="1">
    <location>
        <begin position="209"/>
        <end position="219"/>
    </location>
</feature>
<organism evidence="3 4">
    <name type="scientific">Nesterenkonia salmonea</name>
    <dbReference type="NCBI Taxonomy" id="1804987"/>
    <lineage>
        <taxon>Bacteria</taxon>
        <taxon>Bacillati</taxon>
        <taxon>Actinomycetota</taxon>
        <taxon>Actinomycetes</taxon>
        <taxon>Micrococcales</taxon>
        <taxon>Micrococcaceae</taxon>
        <taxon>Nesterenkonia</taxon>
    </lineage>
</organism>
<proteinExistence type="predicted"/>
<evidence type="ECO:0000313" key="3">
    <source>
        <dbReference type="EMBL" id="TLQ01034.1"/>
    </source>
</evidence>